<accession>S0NWB7</accession>
<dbReference type="EMBL" id="AHYT01000002">
    <property type="protein sequence ID" value="EOT29940.1"/>
    <property type="molecule type" value="Genomic_DNA"/>
</dbReference>
<keyword evidence="1" id="KW-0812">Transmembrane</keyword>
<evidence type="ECO:0000313" key="3">
    <source>
        <dbReference type="EMBL" id="EOT29940.1"/>
    </source>
</evidence>
<keyword evidence="1" id="KW-0472">Membrane</keyword>
<sequence length="287" mass="33168">MDFKRIEWIFFLAFLGVNIFLISIYREARSEQNIVSRSNQKIPIEQRLASENIKSEGKFSKEKILGYYLSAEPTNMDEQMEKERANGTDSELVNGQTTMDGAVLNHVVNDGAYLRNNGRMTDMLQNYFERTNNLMFQKEYTYIPEWDRLDGDYIELFAAQTYEGIPINDTSSRLGITVRKEDDLLTVVSYTQTHVDHLTPLREAMTLYSEEDAVNTLYINNKIPSNATLKWQQLAYTLTLKVRGKNVYVPAWFVAIETPDETVQIERVNALTNRIITNTTVRTVENT</sequence>
<dbReference type="STRING" id="41997.RV16_GL001836"/>
<dbReference type="PATRIC" id="fig|1139996.3.peg.625"/>
<dbReference type="GO" id="GO:0016020">
    <property type="term" value="C:membrane"/>
    <property type="evidence" value="ECO:0007669"/>
    <property type="project" value="InterPro"/>
</dbReference>
<name>S0NWB7_9ENTE</name>
<evidence type="ECO:0000256" key="1">
    <source>
        <dbReference type="SAM" id="Phobius"/>
    </source>
</evidence>
<protein>
    <recommendedName>
        <fullName evidence="2">Regulatory protein YycH-like domain-containing protein</fullName>
    </recommendedName>
</protein>
<dbReference type="OrthoDB" id="2135943at2"/>
<keyword evidence="1" id="KW-1133">Transmembrane helix</keyword>
<dbReference type="HOGENOM" id="CLU_078250_1_0_9"/>
<proteinExistence type="predicted"/>
<dbReference type="eggNOG" id="COG4853">
    <property type="taxonomic scope" value="Bacteria"/>
</dbReference>
<evidence type="ECO:0000313" key="4">
    <source>
        <dbReference type="Proteomes" id="UP000014136"/>
    </source>
</evidence>
<feature type="domain" description="Regulatory protein YycH-like" evidence="2">
    <location>
        <begin position="35"/>
        <end position="270"/>
    </location>
</feature>
<keyword evidence="4" id="KW-1185">Reference proteome</keyword>
<dbReference type="RefSeq" id="WP_016174438.1">
    <property type="nucleotide sequence ID" value="NZ_KE136389.1"/>
</dbReference>
<gene>
    <name evidence="3" type="ORF">OMQ_00632</name>
</gene>
<dbReference type="Pfam" id="PF09648">
    <property type="entry name" value="YycI"/>
    <property type="match status" value="1"/>
</dbReference>
<feature type="transmembrane region" description="Helical" evidence="1">
    <location>
        <begin position="6"/>
        <end position="25"/>
    </location>
</feature>
<dbReference type="InterPro" id="IPR018604">
    <property type="entry name" value="YycI-like"/>
</dbReference>
<comment type="caution">
    <text evidence="3">The sequence shown here is derived from an EMBL/GenBank/DDBJ whole genome shotgun (WGS) entry which is preliminary data.</text>
</comment>
<dbReference type="AlphaFoldDB" id="S0NWB7"/>
<dbReference type="Gene3D" id="2.40.128.690">
    <property type="entry name" value="YycH protein, domain 3-like"/>
    <property type="match status" value="1"/>
</dbReference>
<organism evidence="3 4">
    <name type="scientific">Enterococcus saccharolyticus subsp. saccharolyticus ATCC 43076</name>
    <dbReference type="NCBI Taxonomy" id="1139996"/>
    <lineage>
        <taxon>Bacteria</taxon>
        <taxon>Bacillati</taxon>
        <taxon>Bacillota</taxon>
        <taxon>Bacilli</taxon>
        <taxon>Lactobacillales</taxon>
        <taxon>Enterococcaceae</taxon>
        <taxon>Enterococcus</taxon>
    </lineage>
</organism>
<evidence type="ECO:0000259" key="2">
    <source>
        <dbReference type="Pfam" id="PF09648"/>
    </source>
</evidence>
<dbReference type="Proteomes" id="UP000014136">
    <property type="component" value="Unassembled WGS sequence"/>
</dbReference>
<reference evidence="3 4" key="1">
    <citation type="submission" date="2013-03" db="EMBL/GenBank/DDBJ databases">
        <title>The Genome Sequence of Enterococcus saccharolyticus ATCC_43076 (Illumina only assembly).</title>
        <authorList>
            <consortium name="The Broad Institute Genomics Platform"/>
            <consortium name="The Broad Institute Genome Sequencing Center for Infectious Disease"/>
            <person name="Earl A."/>
            <person name="Russ C."/>
            <person name="Gilmore M."/>
            <person name="Surin D."/>
            <person name="Walker B."/>
            <person name="Young S."/>
            <person name="Zeng Q."/>
            <person name="Gargeya S."/>
            <person name="Fitzgerald M."/>
            <person name="Haas B."/>
            <person name="Abouelleil A."/>
            <person name="Allen A.W."/>
            <person name="Alvarado L."/>
            <person name="Arachchi H.M."/>
            <person name="Berlin A.M."/>
            <person name="Chapman S.B."/>
            <person name="Gainer-Dewar J."/>
            <person name="Goldberg J."/>
            <person name="Griggs A."/>
            <person name="Gujja S."/>
            <person name="Hansen M."/>
            <person name="Howarth C."/>
            <person name="Imamovic A."/>
            <person name="Ireland A."/>
            <person name="Larimer J."/>
            <person name="McCowan C."/>
            <person name="Murphy C."/>
            <person name="Pearson M."/>
            <person name="Poon T.W."/>
            <person name="Priest M."/>
            <person name="Roberts A."/>
            <person name="Saif S."/>
            <person name="Shea T."/>
            <person name="Sisk P."/>
            <person name="Sykes S."/>
            <person name="Wortman J."/>
            <person name="Nusbaum C."/>
            <person name="Birren B."/>
        </authorList>
    </citation>
    <scope>NUCLEOTIDE SEQUENCE [LARGE SCALE GENOMIC DNA]</scope>
    <source>
        <strain evidence="3 4">ATCC 43076</strain>
    </source>
</reference>